<proteinExistence type="inferred from homology"/>
<comment type="similarity">
    <text evidence="5">Belongs to the protein kinase superfamily. Ser/Thr protein kinase family. GCN2 subfamily.</text>
</comment>
<dbReference type="InterPro" id="IPR008271">
    <property type="entry name" value="Ser/Thr_kinase_AS"/>
</dbReference>
<dbReference type="EMBL" id="CAJPVJ010007438">
    <property type="protein sequence ID" value="CAG2171234.1"/>
    <property type="molecule type" value="Genomic_DNA"/>
</dbReference>
<dbReference type="GO" id="GO:0005524">
    <property type="term" value="F:ATP binding"/>
    <property type="evidence" value="ECO:0007669"/>
    <property type="project" value="UniProtKB-KW"/>
</dbReference>
<gene>
    <name evidence="7" type="ORF">ONB1V03_LOCUS10697</name>
</gene>
<feature type="domain" description="Protein kinase" evidence="6">
    <location>
        <begin position="1"/>
        <end position="186"/>
    </location>
</feature>
<keyword evidence="1" id="KW-0808">Transferase</keyword>
<evidence type="ECO:0000256" key="1">
    <source>
        <dbReference type="ARBA" id="ARBA00022679"/>
    </source>
</evidence>
<protein>
    <recommendedName>
        <fullName evidence="6">Protein kinase domain-containing protein</fullName>
    </recommendedName>
</protein>
<dbReference type="PANTHER" id="PTHR11042">
    <property type="entry name" value="EUKARYOTIC TRANSLATION INITIATION FACTOR 2-ALPHA KINASE EIF2-ALPHA KINASE -RELATED"/>
    <property type="match status" value="1"/>
</dbReference>
<dbReference type="InterPro" id="IPR050339">
    <property type="entry name" value="CC_SR_Kinase"/>
</dbReference>
<dbReference type="GO" id="GO:0005737">
    <property type="term" value="C:cytoplasm"/>
    <property type="evidence" value="ECO:0007669"/>
    <property type="project" value="TreeGrafter"/>
</dbReference>
<evidence type="ECO:0000313" key="7">
    <source>
        <dbReference type="EMBL" id="CAD7654047.1"/>
    </source>
</evidence>
<sequence>MRQNSFGGHNKAGMTTRFECYIAVHMFRELLECVQYLHENHIIHRDLKPDNVLIAMNGTKTQRFVKLCDFGLSKEVFSTSGPHPMSAVTHTEEVGDSRYQAPEAMGADYNHKIDIYSLALIGIDIFELNRKYFMDGKDLLYTTYDTDLADLMTSIYGILFEMSANEYSKRGPTDWTTRPECSDILLRFNRLSVGAVIKENDVKLFDECIESKCQYFYHKYSQCRPYVKFGDSCDIRGNNVTIDGKDNLETMSKFVQQIRTYNTFDSKYLVKPYNTWLENNKLFMQMECCSHCLRRVASYLALNYLNVFITTNVTQGINVKLMDIIFNQNDLDKFDETNIPQHKKQEFSFKLLMRIQKSWKRVLCDVGVNIDTINDLFNRMTSETPANRTTTELMQEFNRISRNSIQIDATMIARFKAHLIAGEFNDPI</sequence>
<evidence type="ECO:0000256" key="2">
    <source>
        <dbReference type="ARBA" id="ARBA00022741"/>
    </source>
</evidence>
<dbReference type="GO" id="GO:0005634">
    <property type="term" value="C:nucleus"/>
    <property type="evidence" value="ECO:0007669"/>
    <property type="project" value="TreeGrafter"/>
</dbReference>
<evidence type="ECO:0000256" key="4">
    <source>
        <dbReference type="ARBA" id="ARBA00022840"/>
    </source>
</evidence>
<dbReference type="Pfam" id="PF00069">
    <property type="entry name" value="Pkinase"/>
    <property type="match status" value="1"/>
</dbReference>
<dbReference type="PANTHER" id="PTHR11042:SF91">
    <property type="entry name" value="EUKARYOTIC TRANSLATION INITIATION FACTOR 2-ALPHA KINASE"/>
    <property type="match status" value="1"/>
</dbReference>
<dbReference type="EMBL" id="OC922263">
    <property type="protein sequence ID" value="CAD7654047.1"/>
    <property type="molecule type" value="Genomic_DNA"/>
</dbReference>
<evidence type="ECO:0000256" key="5">
    <source>
        <dbReference type="ARBA" id="ARBA00037982"/>
    </source>
</evidence>
<accession>A0A7R9M850</accession>
<reference evidence="7" key="1">
    <citation type="submission" date="2020-11" db="EMBL/GenBank/DDBJ databases">
        <authorList>
            <person name="Tran Van P."/>
        </authorList>
    </citation>
    <scope>NUCLEOTIDE SEQUENCE</scope>
</reference>
<organism evidence="7">
    <name type="scientific">Oppiella nova</name>
    <dbReference type="NCBI Taxonomy" id="334625"/>
    <lineage>
        <taxon>Eukaryota</taxon>
        <taxon>Metazoa</taxon>
        <taxon>Ecdysozoa</taxon>
        <taxon>Arthropoda</taxon>
        <taxon>Chelicerata</taxon>
        <taxon>Arachnida</taxon>
        <taxon>Acari</taxon>
        <taxon>Acariformes</taxon>
        <taxon>Sarcoptiformes</taxon>
        <taxon>Oribatida</taxon>
        <taxon>Brachypylina</taxon>
        <taxon>Oppioidea</taxon>
        <taxon>Oppiidae</taxon>
        <taxon>Oppiella</taxon>
    </lineage>
</organism>
<dbReference type="OrthoDB" id="341578at2759"/>
<dbReference type="SUPFAM" id="SSF56112">
    <property type="entry name" value="Protein kinase-like (PK-like)"/>
    <property type="match status" value="1"/>
</dbReference>
<dbReference type="PROSITE" id="PS50011">
    <property type="entry name" value="PROTEIN_KINASE_DOM"/>
    <property type="match status" value="1"/>
</dbReference>
<dbReference type="InterPro" id="IPR011009">
    <property type="entry name" value="Kinase-like_dom_sf"/>
</dbReference>
<keyword evidence="4" id="KW-0067">ATP-binding</keyword>
<keyword evidence="8" id="KW-1185">Reference proteome</keyword>
<evidence type="ECO:0000259" key="6">
    <source>
        <dbReference type="PROSITE" id="PS50011"/>
    </source>
</evidence>
<keyword evidence="2" id="KW-0547">Nucleotide-binding</keyword>
<evidence type="ECO:0000256" key="3">
    <source>
        <dbReference type="ARBA" id="ARBA00022777"/>
    </source>
</evidence>
<dbReference type="InterPro" id="IPR000719">
    <property type="entry name" value="Prot_kinase_dom"/>
</dbReference>
<dbReference type="AlphaFoldDB" id="A0A7R9M850"/>
<dbReference type="Gene3D" id="1.10.510.10">
    <property type="entry name" value="Transferase(Phosphotransferase) domain 1"/>
    <property type="match status" value="1"/>
</dbReference>
<dbReference type="PROSITE" id="PS00108">
    <property type="entry name" value="PROTEIN_KINASE_ST"/>
    <property type="match status" value="1"/>
</dbReference>
<dbReference type="GO" id="GO:0004694">
    <property type="term" value="F:eukaryotic translation initiation factor 2alpha kinase activity"/>
    <property type="evidence" value="ECO:0007669"/>
    <property type="project" value="TreeGrafter"/>
</dbReference>
<dbReference type="SMART" id="SM00220">
    <property type="entry name" value="S_TKc"/>
    <property type="match status" value="1"/>
</dbReference>
<name>A0A7R9M850_9ACAR</name>
<evidence type="ECO:0000313" key="8">
    <source>
        <dbReference type="Proteomes" id="UP000728032"/>
    </source>
</evidence>
<keyword evidence="3" id="KW-0418">Kinase</keyword>
<dbReference type="Proteomes" id="UP000728032">
    <property type="component" value="Unassembled WGS sequence"/>
</dbReference>